<dbReference type="Gene3D" id="1.10.10.1100">
    <property type="entry name" value="BFD-like [2Fe-2S]-binding domain"/>
    <property type="match status" value="1"/>
</dbReference>
<dbReference type="STRING" id="1480615.AWJ14_19210"/>
<dbReference type="InterPro" id="IPR041854">
    <property type="entry name" value="BFD-like_2Fe2S-bd_dom_sf"/>
</dbReference>
<dbReference type="Proteomes" id="UP000094795">
    <property type="component" value="Unassembled WGS sequence"/>
</dbReference>
<keyword evidence="3" id="KW-1185">Reference proteome</keyword>
<gene>
    <name evidence="2" type="ORF">AWJ14_19210</name>
</gene>
<accession>A0A1C1YRS5</accession>
<evidence type="ECO:0000313" key="2">
    <source>
        <dbReference type="EMBL" id="OCW56225.1"/>
    </source>
</evidence>
<reference evidence="2 3" key="1">
    <citation type="submission" date="2015-12" db="EMBL/GenBank/DDBJ databases">
        <authorList>
            <person name="Shamseldin A."/>
            <person name="Moawad H."/>
            <person name="Abd El-Rahim W.M."/>
            <person name="Sadowsky M.J."/>
        </authorList>
    </citation>
    <scope>NUCLEOTIDE SEQUENCE [LARGE SCALE GENOMIC DNA]</scope>
    <source>
        <strain evidence="2 3">JC234</strain>
    </source>
</reference>
<proteinExistence type="predicted"/>
<comment type="caution">
    <text evidence="2">The sequence shown here is derived from an EMBL/GenBank/DDBJ whole genome shotgun (WGS) entry which is preliminary data.</text>
</comment>
<dbReference type="OrthoDB" id="7428628at2"/>
<dbReference type="RefSeq" id="WP_066182017.1">
    <property type="nucleotide sequence ID" value="NZ_LQZT01000042.1"/>
</dbReference>
<name>A0A1C1YRS5_9HYPH</name>
<evidence type="ECO:0000313" key="3">
    <source>
        <dbReference type="Proteomes" id="UP000094795"/>
    </source>
</evidence>
<dbReference type="EMBL" id="LQZT01000042">
    <property type="protein sequence ID" value="OCW56225.1"/>
    <property type="molecule type" value="Genomic_DNA"/>
</dbReference>
<organism evidence="2 3">
    <name type="scientific">Hoeflea olei</name>
    <dbReference type="NCBI Taxonomy" id="1480615"/>
    <lineage>
        <taxon>Bacteria</taxon>
        <taxon>Pseudomonadati</taxon>
        <taxon>Pseudomonadota</taxon>
        <taxon>Alphaproteobacteria</taxon>
        <taxon>Hyphomicrobiales</taxon>
        <taxon>Rhizobiaceae</taxon>
        <taxon>Hoeflea</taxon>
    </lineage>
</organism>
<dbReference type="Pfam" id="PF04324">
    <property type="entry name" value="Fer2_BFD"/>
    <property type="match status" value="1"/>
</dbReference>
<sequence length="108" mass="12344">MIVCSCNIVTSKEIEDVILEFLMVDEWQLITPGRVFQAMSARGKCCGCFPSVINIIVETTRRYHELMQSPAPKVVELLERIAAQRTRMERAKKASRPKKLFVSGNRML</sequence>
<dbReference type="AlphaFoldDB" id="A0A1C1YRS5"/>
<dbReference type="InterPro" id="IPR007419">
    <property type="entry name" value="BFD-like_2Fe2S-bd_dom"/>
</dbReference>
<protein>
    <recommendedName>
        <fullName evidence="1">BFD-like [2Fe-2S]-binding domain-containing protein</fullName>
    </recommendedName>
</protein>
<evidence type="ECO:0000259" key="1">
    <source>
        <dbReference type="Pfam" id="PF04324"/>
    </source>
</evidence>
<feature type="domain" description="BFD-like [2Fe-2S]-binding" evidence="1">
    <location>
        <begin position="2"/>
        <end position="56"/>
    </location>
</feature>